<evidence type="ECO:0000313" key="1">
    <source>
        <dbReference type="EMBL" id="KAG2633172.1"/>
    </source>
</evidence>
<dbReference type="PANTHER" id="PTHR45786">
    <property type="entry name" value="DNA BINDING PROTEIN-LIKE"/>
    <property type="match status" value="1"/>
</dbReference>
<accession>A0A8T0V9U6</accession>
<protein>
    <recommendedName>
        <fullName evidence="3">Helitron helicase-like domain-containing protein</fullName>
    </recommendedName>
</protein>
<reference evidence="1" key="1">
    <citation type="submission" date="2020-05" db="EMBL/GenBank/DDBJ databases">
        <title>WGS assembly of Panicum virgatum.</title>
        <authorList>
            <person name="Lovell J.T."/>
            <person name="Jenkins J."/>
            <person name="Shu S."/>
            <person name="Juenger T.E."/>
            <person name="Schmutz J."/>
        </authorList>
    </citation>
    <scope>NUCLEOTIDE SEQUENCE</scope>
    <source>
        <strain evidence="1">AP13</strain>
    </source>
</reference>
<evidence type="ECO:0000313" key="2">
    <source>
        <dbReference type="Proteomes" id="UP000823388"/>
    </source>
</evidence>
<name>A0A8T0V9U6_PANVG</name>
<keyword evidence="2" id="KW-1185">Reference proteome</keyword>
<evidence type="ECO:0008006" key="3">
    <source>
        <dbReference type="Google" id="ProtNLM"/>
    </source>
</evidence>
<proteinExistence type="predicted"/>
<organism evidence="1 2">
    <name type="scientific">Panicum virgatum</name>
    <name type="common">Blackwell switchgrass</name>
    <dbReference type="NCBI Taxonomy" id="38727"/>
    <lineage>
        <taxon>Eukaryota</taxon>
        <taxon>Viridiplantae</taxon>
        <taxon>Streptophyta</taxon>
        <taxon>Embryophyta</taxon>
        <taxon>Tracheophyta</taxon>
        <taxon>Spermatophyta</taxon>
        <taxon>Magnoliopsida</taxon>
        <taxon>Liliopsida</taxon>
        <taxon>Poales</taxon>
        <taxon>Poaceae</taxon>
        <taxon>PACMAD clade</taxon>
        <taxon>Panicoideae</taxon>
        <taxon>Panicodae</taxon>
        <taxon>Paniceae</taxon>
        <taxon>Panicinae</taxon>
        <taxon>Panicum</taxon>
        <taxon>Panicum sect. Hiantes</taxon>
    </lineage>
</organism>
<gene>
    <name evidence="1" type="ORF">PVAP13_2NG274700</name>
</gene>
<comment type="caution">
    <text evidence="1">The sequence shown here is derived from an EMBL/GenBank/DDBJ whole genome shotgun (WGS) entry which is preliminary data.</text>
</comment>
<dbReference type="Proteomes" id="UP000823388">
    <property type="component" value="Chromosome 2N"/>
</dbReference>
<dbReference type="EMBL" id="CM029040">
    <property type="protein sequence ID" value="KAG2633172.1"/>
    <property type="molecule type" value="Genomic_DNA"/>
</dbReference>
<dbReference type="PANTHER" id="PTHR45786:SF71">
    <property type="entry name" value="HELITRON HELICASE-LIKE DOMAIN-CONTAINING PROTEIN"/>
    <property type="match status" value="1"/>
</dbReference>
<dbReference type="AlphaFoldDB" id="A0A8T0V9U6"/>
<sequence>MSVQEKALINQRRRESYHVKKLLRTKETVDREKLKNRLPARKEGKREYKRRLKKILANNLHPDSIAMANPQWVPKFISPTPVESIKSASELEIPEFSGTPVYIPPLVEQIPDVQHMESGVGRSLPRRRVIAVERNTLRNQRNMEFHATISKNRMSVDNVDICRDQLPTEPRDGTQENNCTEPLKTIQQEEIEIGGSAPKDGSWMASQSQPICTKPAGLSGARMQIGSELQTQFDMVEDDGDEDIIFEEDEEEDEGYLFAGQAGEFDDDVDVSLCEDDVVDPDVIDPFGKVYDNVPSGTHMLDPVDNCEHCNAKKIQFEPPGFCCHSGKIHLSTPDTPPELRRLWTSSDADARHFRSNIRFFNGHFSFTSLYCHLDRMTTNMRNGGVYTFRAHGQIYHNVRSFGKKEGIEPRHLELYFYDDDPSLEHRYCRCREDCLKKGKEVIDQLVGILRGNPYSEHLRSIGHVEDVEDYHIASNMDQQLDQRTYNVPLTTEVTAVWIEGNEYLGQFQHSVLIQGKDRSVHGIRSYHACYDALSYPLFFPRGELGWHNCIPKVGGLCKKLRLPVLPGRLVLRVMAMMEKVGAAIYVCQYVTTTATNSRCVLGYLTQYFLASDYFSSLLWTHM</sequence>